<evidence type="ECO:0000313" key="2">
    <source>
        <dbReference type="Proteomes" id="UP000306575"/>
    </source>
</evidence>
<gene>
    <name evidence="1" type="ORF">FAP39_15340</name>
</gene>
<keyword evidence="2" id="KW-1185">Reference proteome</keyword>
<dbReference type="Proteomes" id="UP000306575">
    <property type="component" value="Unassembled WGS sequence"/>
</dbReference>
<comment type="caution">
    <text evidence="1">The sequence shown here is derived from an EMBL/GenBank/DDBJ whole genome shotgun (WGS) entry which is preliminary data.</text>
</comment>
<evidence type="ECO:0000313" key="1">
    <source>
        <dbReference type="EMBL" id="TKZ17157.1"/>
    </source>
</evidence>
<name>A0A4U7MWB9_9RHOB</name>
<sequence length="228" mass="24402">MERAAVGILMLETNFPRPLGDIGHAHTWDFPVHMRAVGGASAQKVVHQDPRALFDAFVQVGRALVAQGCTGLTTSCGFLSLMQDDLKDALGVPFASSSLMQIPMIEAMLPANQQVGVLTISKESLSAAHLHAAGARDDVPVEGLPRDGAFATAIFEDLPEMDVTACHAEMCEMAQRLVSKHETVGAIVLECTNMAPYAADIAEITGRPVYSIVSFLNWFQAGLAPPRF</sequence>
<proteinExistence type="predicted"/>
<dbReference type="AlphaFoldDB" id="A0A4U7MWB9"/>
<dbReference type="RefSeq" id="WP_138017265.1">
    <property type="nucleotide sequence ID" value="NZ_SULI01000027.1"/>
</dbReference>
<dbReference type="NCBIfam" id="NF005679">
    <property type="entry name" value="PRK07475.1"/>
    <property type="match status" value="1"/>
</dbReference>
<dbReference type="OrthoDB" id="5465390at2"/>
<protein>
    <submittedName>
        <fullName evidence="1">Aspartate/glutamate racemase family protein</fullName>
    </submittedName>
</protein>
<dbReference type="EMBL" id="SULI01000027">
    <property type="protein sequence ID" value="TKZ17157.1"/>
    <property type="molecule type" value="Genomic_DNA"/>
</dbReference>
<accession>A0A4U7MWB9</accession>
<organism evidence="1 2">
    <name type="scientific">Shimia litoralis</name>
    <dbReference type="NCBI Taxonomy" id="420403"/>
    <lineage>
        <taxon>Bacteria</taxon>
        <taxon>Pseudomonadati</taxon>
        <taxon>Pseudomonadota</taxon>
        <taxon>Alphaproteobacteria</taxon>
        <taxon>Rhodobacterales</taxon>
        <taxon>Roseobacteraceae</taxon>
    </lineage>
</organism>
<reference evidence="1 2" key="1">
    <citation type="submission" date="2019-04" db="EMBL/GenBank/DDBJ databases">
        <title>Genome sequence of Pelagicola litoralis CL-ES2.</title>
        <authorList>
            <person name="Cao J."/>
        </authorList>
    </citation>
    <scope>NUCLEOTIDE SEQUENCE [LARGE SCALE GENOMIC DNA]</scope>
    <source>
        <strain evidence="1 2">CL-ES2</strain>
    </source>
</reference>